<accession>A0A0K2V8Y3</accession>
<name>A0A0K2V8Y3_LEPSM</name>
<organism evidence="1">
    <name type="scientific">Lepeophtheirus salmonis</name>
    <name type="common">Salmon louse</name>
    <name type="synonym">Caligus salmonis</name>
    <dbReference type="NCBI Taxonomy" id="72036"/>
    <lineage>
        <taxon>Eukaryota</taxon>
        <taxon>Metazoa</taxon>
        <taxon>Ecdysozoa</taxon>
        <taxon>Arthropoda</taxon>
        <taxon>Crustacea</taxon>
        <taxon>Multicrustacea</taxon>
        <taxon>Hexanauplia</taxon>
        <taxon>Copepoda</taxon>
        <taxon>Siphonostomatoida</taxon>
        <taxon>Caligidae</taxon>
        <taxon>Lepeophtheirus</taxon>
    </lineage>
</organism>
<reference evidence="1" key="1">
    <citation type="submission" date="2014-05" db="EMBL/GenBank/DDBJ databases">
        <authorList>
            <person name="Chronopoulou M."/>
        </authorList>
    </citation>
    <scope>NUCLEOTIDE SEQUENCE</scope>
    <source>
        <tissue evidence="1">Whole organism</tissue>
    </source>
</reference>
<sequence>MYRLKKTNEINLVKTTSILHVRV</sequence>
<proteinExistence type="predicted"/>
<dbReference type="AlphaFoldDB" id="A0A0K2V8Y3"/>
<dbReference type="EMBL" id="HACA01029008">
    <property type="protein sequence ID" value="CDW46369.1"/>
    <property type="molecule type" value="Transcribed_RNA"/>
</dbReference>
<evidence type="ECO:0000313" key="1">
    <source>
        <dbReference type="EMBL" id="CDW46371.1"/>
    </source>
</evidence>
<dbReference type="EMBL" id="HACA01029009">
    <property type="protein sequence ID" value="CDW46370.1"/>
    <property type="molecule type" value="Transcribed_RNA"/>
</dbReference>
<dbReference type="EMBL" id="HACA01029010">
    <property type="protein sequence ID" value="CDW46371.1"/>
    <property type="molecule type" value="Transcribed_RNA"/>
</dbReference>
<protein>
    <submittedName>
        <fullName evidence="1">Uncharacterized protein</fullName>
    </submittedName>
</protein>